<dbReference type="InterPro" id="IPR013099">
    <property type="entry name" value="K_chnl_dom"/>
</dbReference>
<dbReference type="GO" id="GO:0005886">
    <property type="term" value="C:plasma membrane"/>
    <property type="evidence" value="ECO:0007669"/>
    <property type="project" value="UniProtKB-SubCell"/>
</dbReference>
<evidence type="ECO:0000256" key="2">
    <source>
        <dbReference type="SAM" id="Phobius"/>
    </source>
</evidence>
<dbReference type="InterPro" id="IPR036291">
    <property type="entry name" value="NAD(P)-bd_dom_sf"/>
</dbReference>
<dbReference type="Pfam" id="PF07885">
    <property type="entry name" value="Ion_trans_2"/>
    <property type="match status" value="1"/>
</dbReference>
<dbReference type="GO" id="GO:0034220">
    <property type="term" value="P:monoatomic ion transmembrane transport"/>
    <property type="evidence" value="ECO:0007669"/>
    <property type="project" value="UniProtKB-KW"/>
</dbReference>
<keyword evidence="4" id="KW-0406">Ion transport</keyword>
<dbReference type="Gene3D" id="1.10.287.70">
    <property type="match status" value="1"/>
</dbReference>
<feature type="transmembrane region" description="Helical" evidence="2">
    <location>
        <begin position="64"/>
        <end position="89"/>
    </location>
</feature>
<dbReference type="InterPro" id="IPR036721">
    <property type="entry name" value="RCK_C_sf"/>
</dbReference>
<organism evidence="4 5">
    <name type="scientific">Dyadobacter jejuensis</name>
    <dbReference type="NCBI Taxonomy" id="1082580"/>
    <lineage>
        <taxon>Bacteria</taxon>
        <taxon>Pseudomonadati</taxon>
        <taxon>Bacteroidota</taxon>
        <taxon>Cytophagia</taxon>
        <taxon>Cytophagales</taxon>
        <taxon>Spirosomataceae</taxon>
        <taxon>Dyadobacter</taxon>
    </lineage>
</organism>
<keyword evidence="2" id="KW-1133">Transmembrane helix</keyword>
<comment type="subcellular location">
    <subcellularLocation>
        <location evidence="1">Cell membrane</location>
        <topology evidence="1">Multi-pass membrane protein</topology>
    </subcellularLocation>
</comment>
<name>A0A316ANZ9_9BACT</name>
<feature type="domain" description="RCK N-terminal" evidence="3">
    <location>
        <begin position="110"/>
        <end position="224"/>
    </location>
</feature>
<evidence type="ECO:0000313" key="5">
    <source>
        <dbReference type="Proteomes" id="UP000245880"/>
    </source>
</evidence>
<proteinExistence type="predicted"/>
<reference evidence="4 5" key="1">
    <citation type="submission" date="2018-03" db="EMBL/GenBank/DDBJ databases">
        <title>Genomic Encyclopedia of Archaeal and Bacterial Type Strains, Phase II (KMG-II): from individual species to whole genera.</title>
        <authorList>
            <person name="Goeker M."/>
        </authorList>
    </citation>
    <scope>NUCLEOTIDE SEQUENCE [LARGE SCALE GENOMIC DNA]</scope>
    <source>
        <strain evidence="4 5">DSM 100346</strain>
    </source>
</reference>
<dbReference type="Gene3D" id="3.40.50.720">
    <property type="entry name" value="NAD(P)-binding Rossmann-like Domain"/>
    <property type="match status" value="1"/>
</dbReference>
<dbReference type="PANTHER" id="PTHR43833:SF9">
    <property type="entry name" value="POTASSIUM CHANNEL PROTEIN YUGO-RELATED"/>
    <property type="match status" value="1"/>
</dbReference>
<dbReference type="Gene3D" id="3.30.70.1450">
    <property type="entry name" value="Regulator of K+ conductance, C-terminal domain"/>
    <property type="match status" value="1"/>
</dbReference>
<keyword evidence="2" id="KW-0472">Membrane</keyword>
<dbReference type="SUPFAM" id="SSF51735">
    <property type="entry name" value="NAD(P)-binding Rossmann-fold domains"/>
    <property type="match status" value="1"/>
</dbReference>
<dbReference type="GO" id="GO:0006813">
    <property type="term" value="P:potassium ion transport"/>
    <property type="evidence" value="ECO:0007669"/>
    <property type="project" value="InterPro"/>
</dbReference>
<sequence>MNRWFLIKKFIVPLLYLGVLTLFGTVGYRIIDGFSWVDSLYMTVITVSTVGYGEVNQLTYQGRIFTIVLIITSIGFVAYYLTFVTRLIADGEWSKEYKRFKQYKNLKKMENHVIVCGYGRNGGEACAILRDNQVPFVVIEKASKIEAHPGDIVLHADATRDEVLLEAGILKAKAIIIALPEDAANLFVVLTARQLSPDILIISRASYDQSVGKLKIAGANNVIMPDKISGAYMASLVLTPDVQEFVTLMSTQHNDHFQIAELEVHGKAHLGSLNLWLETGCTILGIKQLNGQYLRNPSPDYYTAQAERMLLMGSKKQLEEARKLLRSLA</sequence>
<evidence type="ECO:0000259" key="3">
    <source>
        <dbReference type="PROSITE" id="PS51201"/>
    </source>
</evidence>
<evidence type="ECO:0000313" key="4">
    <source>
        <dbReference type="EMBL" id="PWJ59198.1"/>
    </source>
</evidence>
<evidence type="ECO:0000256" key="1">
    <source>
        <dbReference type="ARBA" id="ARBA00004651"/>
    </source>
</evidence>
<dbReference type="SUPFAM" id="SSF81324">
    <property type="entry name" value="Voltage-gated potassium channels"/>
    <property type="match status" value="1"/>
</dbReference>
<comment type="caution">
    <text evidence="4">The sequence shown here is derived from an EMBL/GenBank/DDBJ whole genome shotgun (WGS) entry which is preliminary data.</text>
</comment>
<dbReference type="RefSeq" id="WP_109673106.1">
    <property type="nucleotide sequence ID" value="NZ_QGDT01000002.1"/>
</dbReference>
<dbReference type="OrthoDB" id="9781411at2"/>
<protein>
    <submittedName>
        <fullName evidence="4">Voltage-gated potassium channel</fullName>
    </submittedName>
</protein>
<accession>A0A316ANZ9</accession>
<dbReference type="InterPro" id="IPR050721">
    <property type="entry name" value="Trk_Ktr_HKT_K-transport"/>
</dbReference>
<keyword evidence="2" id="KW-0812">Transmembrane</keyword>
<keyword evidence="4" id="KW-0407">Ion channel</keyword>
<dbReference type="SUPFAM" id="SSF116726">
    <property type="entry name" value="TrkA C-terminal domain-like"/>
    <property type="match status" value="1"/>
</dbReference>
<dbReference type="InterPro" id="IPR003148">
    <property type="entry name" value="RCK_N"/>
</dbReference>
<dbReference type="Pfam" id="PF02254">
    <property type="entry name" value="TrkA_N"/>
    <property type="match status" value="1"/>
</dbReference>
<dbReference type="PROSITE" id="PS51201">
    <property type="entry name" value="RCK_N"/>
    <property type="match status" value="1"/>
</dbReference>
<keyword evidence="5" id="KW-1185">Reference proteome</keyword>
<dbReference type="Proteomes" id="UP000245880">
    <property type="component" value="Unassembled WGS sequence"/>
</dbReference>
<gene>
    <name evidence="4" type="ORF">CLV98_10230</name>
</gene>
<keyword evidence="4" id="KW-0813">Transport</keyword>
<dbReference type="EMBL" id="QGDT01000002">
    <property type="protein sequence ID" value="PWJ59198.1"/>
    <property type="molecule type" value="Genomic_DNA"/>
</dbReference>
<feature type="transmembrane region" description="Helical" evidence="2">
    <location>
        <begin position="12"/>
        <end position="31"/>
    </location>
</feature>
<dbReference type="PANTHER" id="PTHR43833">
    <property type="entry name" value="POTASSIUM CHANNEL PROTEIN 2-RELATED-RELATED"/>
    <property type="match status" value="1"/>
</dbReference>
<dbReference type="AlphaFoldDB" id="A0A316ANZ9"/>